<sequence length="169" mass="20369">MNDNMNKWERLKYNIKDVFKKTKPVVEKKKEEEVVVKIPVRIAGVYNLYTESKEFEQVHHHHSYKQNGWFVHMNVKAVIQIMVDGVKKKLTIEDSIELEGAYWSEEKMYRYFMARTEENRKKTIEEGMKRLVIKRLKEEKLKDAKEQFLNLGKVEFDIKIEINEESIKE</sequence>
<evidence type="ECO:0000313" key="2">
    <source>
        <dbReference type="Proteomes" id="UP000827544"/>
    </source>
</evidence>
<name>A0AAE8YUK1_9CAUD</name>
<evidence type="ECO:0000313" key="1">
    <source>
        <dbReference type="EMBL" id="UGO51053.1"/>
    </source>
</evidence>
<protein>
    <submittedName>
        <fullName evidence="1">Uncharacterized protein</fullName>
    </submittedName>
</protein>
<organism evidence="1 2">
    <name type="scientific">Bacillus phage vB_BanS_Nate</name>
    <dbReference type="NCBI Taxonomy" id="2894788"/>
    <lineage>
        <taxon>Viruses</taxon>
        <taxon>Duplodnaviria</taxon>
        <taxon>Heunggongvirae</taxon>
        <taxon>Uroviricota</taxon>
        <taxon>Caudoviricetes</taxon>
        <taxon>Joanripponvirinae</taxon>
        <taxon>Natevirus</taxon>
        <taxon>Natevirus nate</taxon>
    </lineage>
</organism>
<proteinExistence type="predicted"/>
<reference evidence="1" key="1">
    <citation type="submission" date="2021-10" db="EMBL/GenBank/DDBJ databases">
        <authorList>
            <person name="Lavering E.D."/>
            <person name="James R."/>
            <person name="Fairholm J.D."/>
            <person name="Ogilvie B.H."/>
            <person name="Thurgood T.L."/>
            <person name="Robison R.A."/>
            <person name="Grose J.H."/>
        </authorList>
    </citation>
    <scope>NUCLEOTIDE SEQUENCE</scope>
</reference>
<gene>
    <name evidence="1" type="ORF">NATE_200</name>
</gene>
<dbReference type="Proteomes" id="UP000827544">
    <property type="component" value="Segment"/>
</dbReference>
<dbReference type="EMBL" id="OK499992">
    <property type="protein sequence ID" value="UGO51053.1"/>
    <property type="molecule type" value="Genomic_DNA"/>
</dbReference>
<accession>A0AAE8YUK1</accession>
<keyword evidence="2" id="KW-1185">Reference proteome</keyword>